<gene>
    <name evidence="5" type="ORF">AWB79_05171</name>
</gene>
<dbReference type="InterPro" id="IPR018060">
    <property type="entry name" value="HTH_AraC"/>
</dbReference>
<dbReference type="SUPFAM" id="SSF46689">
    <property type="entry name" value="Homeodomain-like"/>
    <property type="match status" value="1"/>
</dbReference>
<keyword evidence="2" id="KW-0238">DNA-binding</keyword>
<dbReference type="STRING" id="1777140.AWB79_05171"/>
<feature type="domain" description="HTH araC/xylS-type" evidence="4">
    <location>
        <begin position="193"/>
        <end position="291"/>
    </location>
</feature>
<organism evidence="5 6">
    <name type="scientific">Caballeronia hypogeia</name>
    <dbReference type="NCBI Taxonomy" id="1777140"/>
    <lineage>
        <taxon>Bacteria</taxon>
        <taxon>Pseudomonadati</taxon>
        <taxon>Pseudomonadota</taxon>
        <taxon>Betaproteobacteria</taxon>
        <taxon>Burkholderiales</taxon>
        <taxon>Burkholderiaceae</taxon>
        <taxon>Caballeronia</taxon>
    </lineage>
</organism>
<proteinExistence type="predicted"/>
<evidence type="ECO:0000256" key="2">
    <source>
        <dbReference type="ARBA" id="ARBA00023125"/>
    </source>
</evidence>
<evidence type="ECO:0000313" key="6">
    <source>
        <dbReference type="Proteomes" id="UP000054851"/>
    </source>
</evidence>
<dbReference type="GO" id="GO:0043565">
    <property type="term" value="F:sequence-specific DNA binding"/>
    <property type="evidence" value="ECO:0007669"/>
    <property type="project" value="InterPro"/>
</dbReference>
<dbReference type="EMBL" id="FCOA02000021">
    <property type="protein sequence ID" value="SAK80331.1"/>
    <property type="molecule type" value="Genomic_DNA"/>
</dbReference>
<keyword evidence="6" id="KW-1185">Reference proteome</keyword>
<dbReference type="Proteomes" id="UP000054851">
    <property type="component" value="Unassembled WGS sequence"/>
</dbReference>
<evidence type="ECO:0000256" key="3">
    <source>
        <dbReference type="ARBA" id="ARBA00023163"/>
    </source>
</evidence>
<dbReference type="PANTHER" id="PTHR46796:SF6">
    <property type="entry name" value="ARAC SUBFAMILY"/>
    <property type="match status" value="1"/>
</dbReference>
<dbReference type="InterPro" id="IPR050204">
    <property type="entry name" value="AraC_XylS_family_regulators"/>
</dbReference>
<comment type="caution">
    <text evidence="5">The sequence shown here is derived from an EMBL/GenBank/DDBJ whole genome shotgun (WGS) entry which is preliminary data.</text>
</comment>
<sequence>MSALAAPSAPAMPTVPGAAIRIDRFSAVAGAPGLEYCISGPKPYSLELSNSSDMICLLLGTIVSDTRYDDGPAAPFTFRAETAAYHPRGERIRIDAHDVRHGFIAFRYAEAFVDRIAAHGTEPVRRAGSRSNLGADSIRHLVRYARQKAPGRQGRVDPWEMQCVATLAWIETTRHLGRPARERKSTLTDAGFARLEAYVADNIEQSLSCADIAAELNLPVRAVFDGVKARTGHSLYRFVLEKRIGVAAQMLRSGDAPLVEVAAACGFSSQQHMTALFSGRLGVTPLRYRNGAA</sequence>
<dbReference type="RefSeq" id="WP_061170338.1">
    <property type="nucleotide sequence ID" value="NZ_FCOA02000021.1"/>
</dbReference>
<keyword evidence="3" id="KW-0804">Transcription</keyword>
<protein>
    <submittedName>
        <fullName evidence="5">AraC family transcriptional regulator</fullName>
    </submittedName>
</protein>
<evidence type="ECO:0000313" key="5">
    <source>
        <dbReference type="EMBL" id="SAK80331.1"/>
    </source>
</evidence>
<dbReference type="SMART" id="SM00342">
    <property type="entry name" value="HTH_ARAC"/>
    <property type="match status" value="1"/>
</dbReference>
<dbReference type="AlphaFoldDB" id="A0A158CDK0"/>
<keyword evidence="1" id="KW-0805">Transcription regulation</keyword>
<accession>A0A158CDK0</accession>
<dbReference type="Gene3D" id="1.10.10.60">
    <property type="entry name" value="Homeodomain-like"/>
    <property type="match status" value="1"/>
</dbReference>
<reference evidence="5" key="1">
    <citation type="submission" date="2016-01" db="EMBL/GenBank/DDBJ databases">
        <authorList>
            <person name="Peeters C."/>
        </authorList>
    </citation>
    <scope>NUCLEOTIDE SEQUENCE</scope>
    <source>
        <strain evidence="5">LMG 29322</strain>
    </source>
</reference>
<evidence type="ECO:0000256" key="1">
    <source>
        <dbReference type="ARBA" id="ARBA00023015"/>
    </source>
</evidence>
<dbReference type="PANTHER" id="PTHR46796">
    <property type="entry name" value="HTH-TYPE TRANSCRIPTIONAL ACTIVATOR RHAS-RELATED"/>
    <property type="match status" value="1"/>
</dbReference>
<dbReference type="PROSITE" id="PS01124">
    <property type="entry name" value="HTH_ARAC_FAMILY_2"/>
    <property type="match status" value="1"/>
</dbReference>
<name>A0A158CDK0_9BURK</name>
<dbReference type="InterPro" id="IPR009057">
    <property type="entry name" value="Homeodomain-like_sf"/>
</dbReference>
<evidence type="ECO:0000259" key="4">
    <source>
        <dbReference type="PROSITE" id="PS01124"/>
    </source>
</evidence>
<dbReference type="Pfam" id="PF12833">
    <property type="entry name" value="HTH_18"/>
    <property type="match status" value="1"/>
</dbReference>
<dbReference type="GO" id="GO:0003700">
    <property type="term" value="F:DNA-binding transcription factor activity"/>
    <property type="evidence" value="ECO:0007669"/>
    <property type="project" value="InterPro"/>
</dbReference>